<proteinExistence type="predicted"/>
<keyword evidence="1" id="KW-0547">Nucleotide-binding</keyword>
<evidence type="ECO:0000256" key="1">
    <source>
        <dbReference type="ARBA" id="ARBA00022741"/>
    </source>
</evidence>
<evidence type="ECO:0000313" key="4">
    <source>
        <dbReference type="EMBL" id="ANY19574.1"/>
    </source>
</evidence>
<dbReference type="SUPFAM" id="SSF52540">
    <property type="entry name" value="P-loop containing nucleoside triphosphate hydrolases"/>
    <property type="match status" value="1"/>
</dbReference>
<dbReference type="PROSITE" id="PS51206">
    <property type="entry name" value="SF3_HELICASE_1"/>
    <property type="match status" value="1"/>
</dbReference>
<dbReference type="InterPro" id="IPR014015">
    <property type="entry name" value="Helicase_SF3_DNA-vir"/>
</dbReference>
<evidence type="ECO:0000259" key="3">
    <source>
        <dbReference type="PROSITE" id="PS51206"/>
    </source>
</evidence>
<feature type="domain" description="SF3 helicase" evidence="3">
    <location>
        <begin position="246"/>
        <end position="401"/>
    </location>
</feature>
<dbReference type="Pfam" id="PF19263">
    <property type="entry name" value="DUF5906"/>
    <property type="match status" value="1"/>
</dbReference>
<dbReference type="InterPro" id="IPR027417">
    <property type="entry name" value="P-loop_NTPase"/>
</dbReference>
<keyword evidence="2" id="KW-0067">ATP-binding</keyword>
<dbReference type="Proteomes" id="UP000092932">
    <property type="component" value="Chromosome"/>
</dbReference>
<name>A0A1B2ABU9_9SPHN</name>
<keyword evidence="5" id="KW-1185">Reference proteome</keyword>
<evidence type="ECO:0000256" key="2">
    <source>
        <dbReference type="ARBA" id="ARBA00022840"/>
    </source>
</evidence>
<dbReference type="Gene3D" id="3.40.50.300">
    <property type="entry name" value="P-loop containing nucleotide triphosphate hydrolases"/>
    <property type="match status" value="1"/>
</dbReference>
<dbReference type="AlphaFoldDB" id="A0A1B2ABU9"/>
<reference evidence="4 5" key="1">
    <citation type="submission" date="2016-07" db="EMBL/GenBank/DDBJ databases">
        <title>Complete genome sequence of Altererythrobacter dongtanensis KCTC 22672, a type strain with esterase isolated from tidal flat.</title>
        <authorList>
            <person name="Cheng H."/>
            <person name="Wu Y.-H."/>
            <person name="Zhou P."/>
            <person name="Huo Y.-Y."/>
            <person name="Wang C.-S."/>
            <person name="Xu X.-W."/>
        </authorList>
    </citation>
    <scope>NUCLEOTIDE SEQUENCE [LARGE SCALE GENOMIC DNA]</scope>
    <source>
        <strain evidence="4 5">KCTC 22672</strain>
    </source>
</reference>
<accession>A0A1B2ABU9</accession>
<organism evidence="4 5">
    <name type="scientific">Tsuneonella dongtanensis</name>
    <dbReference type="NCBI Taxonomy" id="692370"/>
    <lineage>
        <taxon>Bacteria</taxon>
        <taxon>Pseudomonadati</taxon>
        <taxon>Pseudomonadota</taxon>
        <taxon>Alphaproteobacteria</taxon>
        <taxon>Sphingomonadales</taxon>
        <taxon>Erythrobacteraceae</taxon>
        <taxon>Tsuneonella</taxon>
    </lineage>
</organism>
<sequence length="530" mass="60473">MQDLPPALQEAIAQVVEDKPWSFDRAKAWLDEKIAVDPHGGDYFADAVHELLRLLSRDPNLSDTHRDAIFSYIRRHDGVLDFKKRDLIDGLNRLRADLKKQEPTDHAIIARQVLRELEVGGEIRFHLGQFWQWNGSRFARLDEHAIYMHVATNVKSSMLVRRNSDYKAIVEVLEKMCKGPLRTFDTLGLNFANGFVGADLVIADHDPKFGATFTLPFEYDPENAKCCNRFLEFLHSCWGAEADFGQRVLALQEAFAATLYGIAPDYQRAFLLFGRAGTGKTVLLKILRALLPPDALAELGPQYWGVPFHLIDLIGKSVNICGELPENGLITGNIFKEVVEGSPVRDSFKGKDGIVFKPIAAHWFASNYLPRSRDTSRGFIRRWLILDFNHPVTKEHIIENLAEIIVSEERHAIAAWALDGLRRLLDQRGYTLPRCHSYRGDQMRRINNAVHSFLEDDRNYTRGDGTVGCRELFESYNHHSREMGRLRSLSFEQFMQKLEDLDLIVQRDDLGDFLVYGLLNVEGKKGNPRS</sequence>
<dbReference type="EMBL" id="CP016591">
    <property type="protein sequence ID" value="ANY19574.1"/>
    <property type="molecule type" value="Genomic_DNA"/>
</dbReference>
<evidence type="ECO:0000313" key="5">
    <source>
        <dbReference type="Proteomes" id="UP000092932"/>
    </source>
</evidence>
<dbReference type="GO" id="GO:0005524">
    <property type="term" value="F:ATP binding"/>
    <property type="evidence" value="ECO:0007669"/>
    <property type="project" value="UniProtKB-KW"/>
</dbReference>
<dbReference type="InterPro" id="IPR045455">
    <property type="entry name" value="NrS-1_pol-like_helicase"/>
</dbReference>
<gene>
    <name evidence="4" type="ORF">A6F68_01053</name>
</gene>
<dbReference type="KEGG" id="ado:A6F68_01053"/>
<dbReference type="STRING" id="692370.A6F68_01053"/>
<protein>
    <recommendedName>
        <fullName evidence="3">SF3 helicase domain-containing protein</fullName>
    </recommendedName>
</protein>